<evidence type="ECO:0000313" key="2">
    <source>
        <dbReference type="EMBL" id="SFP10792.1"/>
    </source>
</evidence>
<accession>A0A1I5MMG8</accession>
<organism evidence="2 3">
    <name type="scientific">Salibacterium halotolerans</name>
    <dbReference type="NCBI Taxonomy" id="1884432"/>
    <lineage>
        <taxon>Bacteria</taxon>
        <taxon>Bacillati</taxon>
        <taxon>Bacillota</taxon>
        <taxon>Bacilli</taxon>
        <taxon>Bacillales</taxon>
        <taxon>Bacillaceae</taxon>
    </lineage>
</organism>
<dbReference type="OrthoDB" id="9770450at2"/>
<feature type="region of interest" description="Disordered" evidence="1">
    <location>
        <begin position="461"/>
        <end position="526"/>
    </location>
</feature>
<dbReference type="Pfam" id="PF05136">
    <property type="entry name" value="Phage_portal_2"/>
    <property type="match status" value="1"/>
</dbReference>
<dbReference type="EMBL" id="FOXD01000002">
    <property type="protein sequence ID" value="SFP10792.1"/>
    <property type="molecule type" value="Genomic_DNA"/>
</dbReference>
<sequence>MTKQNAPTQRRVKGRKSAKVLNQGYGSHGANAEKTSLAGWIAAAGSAIEDIERNVDQLRTRSRDLYMGSPLAAGALKAIRTSVVGSGLKLNAQPDHEYLGMTQEEAEEWSSKVEREFSHWADSINCDAQRMNNFYELQQLAFLSWLMSGDVFSLLPIIKRKGAIYDTRIYLIEADRIDTPNDSKGVSYFNNKIINGVEIADFGEVIAYHIAQHHPNSIHFSAPQEWKRVLKFGEKTGRQNIIHLMESERPEQRRGVPILAPVIESLKQLSRYTEAELMAAVVNGFYTVFIKSQSPDEGPYGPSIPDDMQVDDEDDGTYELGSGSVVGLAPGEEIQESNPSRPNQNFDGFVTSICRQIGTALEIPYEVLLKHFTSSYSASRGALMEAWKMYKMRRAWLANDFCQPIYEEWLSEAVAKGRVEAPGFFDDPLMRKAYCAAEWTGPSQGQLDPLKEVNAAEKRVKGGFSTRTRETTELTGTDWKTNHRKRVMEEKLREEGGLKQGEPNQSQPTDPPASNQDDDREDDSDD</sequence>
<evidence type="ECO:0000256" key="1">
    <source>
        <dbReference type="SAM" id="MobiDB-lite"/>
    </source>
</evidence>
<keyword evidence="3" id="KW-1185">Reference proteome</keyword>
<evidence type="ECO:0000313" key="3">
    <source>
        <dbReference type="Proteomes" id="UP000198892"/>
    </source>
</evidence>
<dbReference type="NCBIfam" id="TIGR01539">
    <property type="entry name" value="portal_lambda"/>
    <property type="match status" value="1"/>
</dbReference>
<name>A0A1I5MMG8_9BACI</name>
<dbReference type="STRING" id="1884432.SAMN05518683_102283"/>
<dbReference type="InterPro" id="IPR006429">
    <property type="entry name" value="Phage_lambda_portal"/>
</dbReference>
<reference evidence="3" key="1">
    <citation type="submission" date="2016-10" db="EMBL/GenBank/DDBJ databases">
        <authorList>
            <person name="Varghese N."/>
            <person name="Submissions S."/>
        </authorList>
    </citation>
    <scope>NUCLEOTIDE SEQUENCE [LARGE SCALE GENOMIC DNA]</scope>
    <source>
        <strain evidence="3">S7</strain>
    </source>
</reference>
<feature type="region of interest" description="Disordered" evidence="1">
    <location>
        <begin position="1"/>
        <end position="29"/>
    </location>
</feature>
<dbReference type="RefSeq" id="WP_093335113.1">
    <property type="nucleotide sequence ID" value="NZ_FOXD01000002.1"/>
</dbReference>
<dbReference type="GO" id="GO:0005198">
    <property type="term" value="F:structural molecule activity"/>
    <property type="evidence" value="ECO:0007669"/>
    <property type="project" value="InterPro"/>
</dbReference>
<dbReference type="GO" id="GO:0019068">
    <property type="term" value="P:virion assembly"/>
    <property type="evidence" value="ECO:0007669"/>
    <property type="project" value="InterPro"/>
</dbReference>
<gene>
    <name evidence="2" type="ORF">SAMN05518683_102283</name>
</gene>
<proteinExistence type="predicted"/>
<feature type="compositionally biased region" description="Basic and acidic residues" evidence="1">
    <location>
        <begin position="487"/>
        <end position="497"/>
    </location>
</feature>
<feature type="compositionally biased region" description="Polar residues" evidence="1">
    <location>
        <begin position="502"/>
        <end position="515"/>
    </location>
</feature>
<protein>
    <submittedName>
        <fullName evidence="2">Phage portal protein, lambda family</fullName>
    </submittedName>
</protein>
<feature type="compositionally biased region" description="Acidic residues" evidence="1">
    <location>
        <begin position="516"/>
        <end position="526"/>
    </location>
</feature>
<dbReference type="Proteomes" id="UP000198892">
    <property type="component" value="Unassembled WGS sequence"/>
</dbReference>
<dbReference type="AlphaFoldDB" id="A0A1I5MMG8"/>